<evidence type="ECO:0000313" key="4">
    <source>
        <dbReference type="EMBL" id="ACZ09439.1"/>
    </source>
</evidence>
<dbReference type="ESTHER" id="sebte-d1am65">
    <property type="family name" value="UCP031982"/>
</dbReference>
<evidence type="ECO:0000256" key="3">
    <source>
        <dbReference type="ARBA" id="ARBA00023098"/>
    </source>
</evidence>
<sequence length="341" mass="39025">MNHISKLFIFLFIFKITIFSYNSAITDISYKDEKRNRIFHTKVYYPTLDIDKNEILVNDNKIFISNKFQKDASIASGKFPLIFLIHGSGGNNTSLNYLVADLTSKGIIIVATNYLSDDENIYPPETISIKPWIQNADTSFLLDQVLKEKKFINNISKDSIGILGYSKGGYSALALAGVKLDYNKYINFCKDNKNFPDCVFYPNVLKDNKENFEKSYLDRRFSFVISIDPILSHSFTDESLNNISVPILLISSDFFIPGNNEIDLQINAINKRLDKKHTSFKAIKDSGHFSFLPLCKKEAAEILENSEDEIICIDGKKDREQIHKELNSSVIEFLYKINILK</sequence>
<evidence type="ECO:0000256" key="1">
    <source>
        <dbReference type="ARBA" id="ARBA00022801"/>
    </source>
</evidence>
<dbReference type="eggNOG" id="COG4188">
    <property type="taxonomic scope" value="Bacteria"/>
</dbReference>
<evidence type="ECO:0000256" key="2">
    <source>
        <dbReference type="ARBA" id="ARBA00022963"/>
    </source>
</evidence>
<dbReference type="SUPFAM" id="SSF53474">
    <property type="entry name" value="alpha/beta-Hydrolases"/>
    <property type="match status" value="1"/>
</dbReference>
<dbReference type="EMBL" id="CP001739">
    <property type="protein sequence ID" value="ACZ09439.1"/>
    <property type="molecule type" value="Genomic_DNA"/>
</dbReference>
<evidence type="ECO:0000313" key="5">
    <source>
        <dbReference type="Proteomes" id="UP000000845"/>
    </source>
</evidence>
<dbReference type="Pfam" id="PF07224">
    <property type="entry name" value="Chlorophyllase"/>
    <property type="match status" value="1"/>
</dbReference>
<keyword evidence="3" id="KW-0443">Lipid metabolism</keyword>
<dbReference type="PANTHER" id="PTHR10272">
    <property type="entry name" value="PLATELET-ACTIVATING FACTOR ACETYLHYDROLASE"/>
    <property type="match status" value="1"/>
</dbReference>
<dbReference type="InterPro" id="IPR017395">
    <property type="entry name" value="Chlorophyllase-like"/>
</dbReference>
<keyword evidence="2" id="KW-0442">Lipid degradation</keyword>
<keyword evidence="1" id="KW-0378">Hydrolase</keyword>
<reference evidence="5" key="1">
    <citation type="submission" date="2009-09" db="EMBL/GenBank/DDBJ databases">
        <title>The complete chromosome of Sebaldella termitidis ATCC 33386.</title>
        <authorList>
            <consortium name="US DOE Joint Genome Institute (JGI-PGF)"/>
            <person name="Lucas S."/>
            <person name="Copeland A."/>
            <person name="Lapidus A."/>
            <person name="Glavina del Rio T."/>
            <person name="Dalin E."/>
            <person name="Tice H."/>
            <person name="Bruce D."/>
            <person name="Goodwin L."/>
            <person name="Pitluck S."/>
            <person name="Kyrpides N."/>
            <person name="Mavromatis K."/>
            <person name="Ivanova N."/>
            <person name="Mikhailova N."/>
            <person name="Sims D."/>
            <person name="Meincke L."/>
            <person name="Brettin T."/>
            <person name="Detter J.C."/>
            <person name="Han C."/>
            <person name="Larimer F."/>
            <person name="Land M."/>
            <person name="Hauser L."/>
            <person name="Markowitz V."/>
            <person name="Cheng J.F."/>
            <person name="Hugenholtz P."/>
            <person name="Woyke T."/>
            <person name="Wu D."/>
            <person name="Eisen J.A."/>
        </authorList>
    </citation>
    <scope>NUCLEOTIDE SEQUENCE [LARGE SCALE GENOMIC DNA]</scope>
    <source>
        <strain evidence="5">ATCC 33386 / NCTC 11300</strain>
    </source>
</reference>
<gene>
    <name evidence="4" type="ordered locus">Sterm_2590</name>
</gene>
<dbReference type="Proteomes" id="UP000000845">
    <property type="component" value="Chromosome"/>
</dbReference>
<dbReference type="GO" id="GO:0003847">
    <property type="term" value="F:1-alkyl-2-acetylglycerophosphocholine esterase activity"/>
    <property type="evidence" value="ECO:0007669"/>
    <property type="project" value="TreeGrafter"/>
</dbReference>
<organism evidence="4 5">
    <name type="scientific">Sebaldella termitidis (strain ATCC 33386 / NCTC 11300)</name>
    <dbReference type="NCBI Taxonomy" id="526218"/>
    <lineage>
        <taxon>Bacteria</taxon>
        <taxon>Fusobacteriati</taxon>
        <taxon>Fusobacteriota</taxon>
        <taxon>Fusobacteriia</taxon>
        <taxon>Fusobacteriales</taxon>
        <taxon>Leptotrichiaceae</taxon>
        <taxon>Sebaldella</taxon>
    </lineage>
</organism>
<dbReference type="HOGENOM" id="CLU_045366_1_0_0"/>
<dbReference type="KEGG" id="str:Sterm_2590"/>
<dbReference type="AlphaFoldDB" id="D1AM65"/>
<dbReference type="GO" id="GO:0016042">
    <property type="term" value="P:lipid catabolic process"/>
    <property type="evidence" value="ECO:0007669"/>
    <property type="project" value="UniProtKB-KW"/>
</dbReference>
<name>D1AM65_SEBTE</name>
<keyword evidence="5" id="KW-1185">Reference proteome</keyword>
<dbReference type="PANTHER" id="PTHR10272:SF13">
    <property type="entry name" value="POLY(ETHYLENE TEREPHTHALATE) HYDROLASE"/>
    <property type="match status" value="1"/>
</dbReference>
<accession>D1AM65</accession>
<dbReference type="RefSeq" id="WP_012862033.1">
    <property type="nucleotide sequence ID" value="NC_013517.1"/>
</dbReference>
<evidence type="ECO:0008006" key="6">
    <source>
        <dbReference type="Google" id="ProtNLM"/>
    </source>
</evidence>
<proteinExistence type="predicted"/>
<reference evidence="4 5" key="2">
    <citation type="journal article" date="2010" name="Stand. Genomic Sci.">
        <title>Complete genome sequence of Sebaldella termitidis type strain (NCTC 11300).</title>
        <authorList>
            <person name="Harmon-Smith M."/>
            <person name="Celia L."/>
            <person name="Chertkov O."/>
            <person name="Lapidus A."/>
            <person name="Copeland A."/>
            <person name="Glavina Del Rio T."/>
            <person name="Nolan M."/>
            <person name="Lucas S."/>
            <person name="Tice H."/>
            <person name="Cheng J.F."/>
            <person name="Han C."/>
            <person name="Detter J.C."/>
            <person name="Bruce D."/>
            <person name="Goodwin L."/>
            <person name="Pitluck S."/>
            <person name="Pati A."/>
            <person name="Liolios K."/>
            <person name="Ivanova N."/>
            <person name="Mavromatis K."/>
            <person name="Mikhailova N."/>
            <person name="Chen A."/>
            <person name="Palaniappan K."/>
            <person name="Land M."/>
            <person name="Hauser L."/>
            <person name="Chang Y.J."/>
            <person name="Jeffries C.D."/>
            <person name="Brettin T."/>
            <person name="Goker M."/>
            <person name="Beck B."/>
            <person name="Bristow J."/>
            <person name="Eisen J.A."/>
            <person name="Markowitz V."/>
            <person name="Hugenholtz P."/>
            <person name="Kyrpides N.C."/>
            <person name="Klenk H.P."/>
            <person name="Chen F."/>
        </authorList>
    </citation>
    <scope>NUCLEOTIDE SEQUENCE [LARGE SCALE GENOMIC DNA]</scope>
    <source>
        <strain evidence="5">ATCC 33386 / NCTC 11300</strain>
    </source>
</reference>
<protein>
    <recommendedName>
        <fullName evidence="6">Dienelactone hydrolase</fullName>
    </recommendedName>
</protein>
<dbReference type="InterPro" id="IPR029058">
    <property type="entry name" value="AB_hydrolase_fold"/>
</dbReference>
<dbReference type="PIRSF" id="PIRSF031982">
    <property type="entry name" value="UCP031982_abhydr"/>
    <property type="match status" value="1"/>
</dbReference>
<dbReference type="InterPro" id="IPR016986">
    <property type="entry name" value="UCP031982_abhydr"/>
</dbReference>
<dbReference type="Gene3D" id="3.40.50.1820">
    <property type="entry name" value="alpha/beta hydrolase"/>
    <property type="match status" value="1"/>
</dbReference>
<dbReference type="STRING" id="526218.Sterm_2590"/>